<reference evidence="3 4" key="1">
    <citation type="submission" date="2011-10" db="EMBL/GenBank/DDBJ databases">
        <title>Genome Sequence of Commensalibacter intestini A911, isolated from Drosophila gut.</title>
        <authorList>
            <person name="Lee W.-J."/>
            <person name="Kim E.-K."/>
        </authorList>
    </citation>
    <scope>NUCLEOTIDE SEQUENCE [LARGE SCALE GENOMIC DNA]</scope>
    <source>
        <strain evidence="3 4">A911</strain>
    </source>
</reference>
<dbReference type="InterPro" id="IPR049304">
    <property type="entry name" value="Gly_rich_dom"/>
</dbReference>
<evidence type="ECO:0000313" key="3">
    <source>
        <dbReference type="EMBL" id="EHD12935.1"/>
    </source>
</evidence>
<gene>
    <name evidence="3" type="ORF">CIN_21810</name>
</gene>
<dbReference type="STRING" id="1088868.CIN_21810"/>
<dbReference type="RefSeq" id="WP_008855170.1">
    <property type="nucleotide sequence ID" value="NZ_AGFR01000018.1"/>
</dbReference>
<evidence type="ECO:0000256" key="1">
    <source>
        <dbReference type="SAM" id="MobiDB-lite"/>
    </source>
</evidence>
<evidence type="ECO:0000259" key="2">
    <source>
        <dbReference type="Pfam" id="PF21722"/>
    </source>
</evidence>
<feature type="domain" description="Glycine-rich" evidence="2">
    <location>
        <begin position="95"/>
        <end position="294"/>
    </location>
</feature>
<comment type="caution">
    <text evidence="3">The sequence shown here is derived from an EMBL/GenBank/DDBJ whole genome shotgun (WGS) entry which is preliminary data.</text>
</comment>
<dbReference type="AlphaFoldDB" id="G6F3I5"/>
<sequence>MAFGYLNNSLLLSGLIKASDYNEIIKFYSQIPVFQYQNTKKTGDLIMASDWQELSDHVQALRNQNYTIPWVPTGFVKGGLIKATSWSNAIYREVTNSGDYTFQAPNEARSIQLTWLMAGGGSGGGGDETGYGASGGGGGSGGYQQDISFPLSGGETITIHIGKGGVPTSKYETQGGNGADSYILINDEEKLRVTGGVGGQNALAMNYSGTNPTGGSGGSPNGVSGGDGAKANNNDKIGGAGANTPLGIGGQPTWADTGESATGYGAGGGGGCTIDRKQSVGYWVGGSGAGGYALFNLTN</sequence>
<feature type="region of interest" description="Disordered" evidence="1">
    <location>
        <begin position="208"/>
        <end position="261"/>
    </location>
</feature>
<dbReference type="Proteomes" id="UP000005939">
    <property type="component" value="Unassembled WGS sequence"/>
</dbReference>
<accession>G6F3I5</accession>
<proteinExistence type="predicted"/>
<organism evidence="3 4">
    <name type="scientific">Commensalibacter intestini A911</name>
    <dbReference type="NCBI Taxonomy" id="1088868"/>
    <lineage>
        <taxon>Bacteria</taxon>
        <taxon>Pseudomonadati</taxon>
        <taxon>Pseudomonadota</taxon>
        <taxon>Alphaproteobacteria</taxon>
        <taxon>Acetobacterales</taxon>
        <taxon>Acetobacteraceae</taxon>
    </lineage>
</organism>
<dbReference type="Pfam" id="PF21722">
    <property type="entry name" value="Gly_rich_2"/>
    <property type="match status" value="1"/>
</dbReference>
<evidence type="ECO:0000313" key="4">
    <source>
        <dbReference type="Proteomes" id="UP000005939"/>
    </source>
</evidence>
<name>G6F3I5_9PROT</name>
<protein>
    <recommendedName>
        <fullName evidence="2">Glycine-rich domain-containing protein</fullName>
    </recommendedName>
</protein>
<dbReference type="EMBL" id="AGFR01000018">
    <property type="protein sequence ID" value="EHD12935.1"/>
    <property type="molecule type" value="Genomic_DNA"/>
</dbReference>
<feature type="compositionally biased region" description="Gly residues" evidence="1">
    <location>
        <begin position="212"/>
        <end position="228"/>
    </location>
</feature>